<evidence type="ECO:0000259" key="10">
    <source>
        <dbReference type="Pfam" id="PF16582"/>
    </source>
</evidence>
<dbReference type="SUPFAM" id="SSF52467">
    <property type="entry name" value="DHS-like NAD/FAD-binding domain"/>
    <property type="match status" value="1"/>
</dbReference>
<comment type="subunit">
    <text evidence="7">Homodimer.</text>
</comment>
<name>A0A1I0DM08_9BACI</name>
<dbReference type="Pfam" id="PF02776">
    <property type="entry name" value="TPP_enzyme_N"/>
    <property type="match status" value="1"/>
</dbReference>
<dbReference type="UniPathway" id="UPA01057">
    <property type="reaction ID" value="UER00164"/>
</dbReference>
<evidence type="ECO:0000256" key="2">
    <source>
        <dbReference type="ARBA" id="ARBA00022679"/>
    </source>
</evidence>
<dbReference type="InterPro" id="IPR029035">
    <property type="entry name" value="DHS-like_NAD/FAD-binding_dom"/>
</dbReference>
<keyword evidence="1 7" id="KW-0474">Menaquinone biosynthesis</keyword>
<dbReference type="InterPro" id="IPR012001">
    <property type="entry name" value="Thiamin_PyroP_enz_TPP-bd_dom"/>
</dbReference>
<keyword evidence="12" id="KW-1185">Reference proteome</keyword>
<sequence>MEYREQLTRYVANFVDELAKSGMTDVVISPGSRSTPLAMTFAEHPSIKEWIVLDERSAAFFGLGLAKQTKRPVALLCSSGTATANYFPAIIEAYHSRVPLVVLTADRPHELRDVGAPQAIDQIKLYGNYVKWFHEMALPEATNTMVGYTRSKAARAIHTARLDNPGPVHLNFPLREPLIPDFSLEAIWGDDTEESYLPVYQSVKTQSEETIDSIITLLQSKKRGVIVCGPQVDENASQAITELAEAWGLPILVDPLSQMRAGKHSKDNLIEGYDAFFRSETLRQELKADFIIRFGAMPVSKAYLFYVQEHQDVKQFIIESHSGYREPVGNKTTFIYSDPVTVCAQFMDSGRDLEFDHNWLGKWQTMNKVAKKRIESVSDDYLTEGSTVRSLFQVIPDESSLYVGNSMAVRDVDTFFLSTSKQINVLANRGANGIDGIISSGIGAAAFGKPVTLVLGDLSFFHDMNGLLAAKHYSINVTILLINNNGGGIFSFLPQATERKHFEALFGTPVDLQFKQAVDMYGGSYHTAESEEELKRVLSNSYQESGLSVVEVFTDREENVKWHRELWSNIETDIRESVIK</sequence>
<dbReference type="Gene3D" id="3.40.50.1220">
    <property type="entry name" value="TPP-binding domain"/>
    <property type="match status" value="1"/>
</dbReference>
<dbReference type="OrthoDB" id="9791859at2"/>
<dbReference type="PANTHER" id="PTHR42916:SF1">
    <property type="entry name" value="PROTEIN PHYLLO, CHLOROPLASTIC"/>
    <property type="match status" value="1"/>
</dbReference>
<dbReference type="GO" id="GO:0030145">
    <property type="term" value="F:manganese ion binding"/>
    <property type="evidence" value="ECO:0007669"/>
    <property type="project" value="UniProtKB-UniRule"/>
</dbReference>
<keyword evidence="3 7" id="KW-0479">Metal-binding</keyword>
<evidence type="ECO:0000256" key="3">
    <source>
        <dbReference type="ARBA" id="ARBA00022723"/>
    </source>
</evidence>
<dbReference type="InterPro" id="IPR004433">
    <property type="entry name" value="MenaQ_synth_MenD"/>
</dbReference>
<comment type="function">
    <text evidence="7">Catalyzes the thiamine diphosphate-dependent decarboxylation of 2-oxoglutarate and the subsequent addition of the resulting succinic semialdehyde-thiamine pyrophosphate anion to isochorismate to yield 2-succinyl-5-enolpyruvyl-6-hydroxy-3-cyclohexene-1-carboxylate (SEPHCHC).</text>
</comment>
<dbReference type="InterPro" id="IPR032264">
    <property type="entry name" value="MenD_middle"/>
</dbReference>
<dbReference type="Pfam" id="PF02775">
    <property type="entry name" value="TPP_enzyme_C"/>
    <property type="match status" value="1"/>
</dbReference>
<evidence type="ECO:0000313" key="11">
    <source>
        <dbReference type="EMBL" id="SET33522.1"/>
    </source>
</evidence>
<comment type="pathway">
    <text evidence="7">Quinol/quinone metabolism; 1,4-dihydroxy-2-naphthoate biosynthesis; 1,4-dihydroxy-2-naphthoate from chorismate: step 2/7.</text>
</comment>
<organism evidence="11 12">
    <name type="scientific">Oceanobacillus limi</name>
    <dbReference type="NCBI Taxonomy" id="930131"/>
    <lineage>
        <taxon>Bacteria</taxon>
        <taxon>Bacillati</taxon>
        <taxon>Bacillota</taxon>
        <taxon>Bacilli</taxon>
        <taxon>Bacillales</taxon>
        <taxon>Bacillaceae</taxon>
        <taxon>Oceanobacillus</taxon>
    </lineage>
</organism>
<evidence type="ECO:0000256" key="4">
    <source>
        <dbReference type="ARBA" id="ARBA00022842"/>
    </source>
</evidence>
<keyword evidence="2 7" id="KW-0808">Transferase</keyword>
<evidence type="ECO:0000256" key="5">
    <source>
        <dbReference type="ARBA" id="ARBA00023052"/>
    </source>
</evidence>
<dbReference type="AlphaFoldDB" id="A0A1I0DM08"/>
<comment type="similarity">
    <text evidence="7">Belongs to the TPP enzyme family. MenD subfamily.</text>
</comment>
<accession>A0A1I0DM08</accession>
<dbReference type="GO" id="GO:0030976">
    <property type="term" value="F:thiamine pyrophosphate binding"/>
    <property type="evidence" value="ECO:0007669"/>
    <property type="project" value="UniProtKB-UniRule"/>
</dbReference>
<dbReference type="CDD" id="cd02009">
    <property type="entry name" value="TPP_SHCHC_synthase"/>
    <property type="match status" value="1"/>
</dbReference>
<feature type="domain" description="Thiamine pyrophosphate enzyme TPP-binding" evidence="8">
    <location>
        <begin position="438"/>
        <end position="552"/>
    </location>
</feature>
<evidence type="ECO:0000259" key="8">
    <source>
        <dbReference type="Pfam" id="PF02775"/>
    </source>
</evidence>
<dbReference type="GO" id="GO:0000287">
    <property type="term" value="F:magnesium ion binding"/>
    <property type="evidence" value="ECO:0007669"/>
    <property type="project" value="UniProtKB-UniRule"/>
</dbReference>
<proteinExistence type="inferred from homology"/>
<dbReference type="EMBL" id="FOHE01000009">
    <property type="protein sequence ID" value="SET33522.1"/>
    <property type="molecule type" value="Genomic_DNA"/>
</dbReference>
<evidence type="ECO:0000256" key="1">
    <source>
        <dbReference type="ARBA" id="ARBA00022428"/>
    </source>
</evidence>
<dbReference type="Pfam" id="PF16582">
    <property type="entry name" value="TPP_enzyme_M_2"/>
    <property type="match status" value="1"/>
</dbReference>
<comment type="pathway">
    <text evidence="7">Quinol/quinone metabolism; menaquinone biosynthesis.</text>
</comment>
<comment type="cofactor">
    <cofactor evidence="7">
        <name>Mg(2+)</name>
        <dbReference type="ChEBI" id="CHEBI:18420"/>
    </cofactor>
    <cofactor evidence="7">
        <name>Mn(2+)</name>
        <dbReference type="ChEBI" id="CHEBI:29035"/>
    </cofactor>
</comment>
<comment type="cofactor">
    <cofactor evidence="7">
        <name>thiamine diphosphate</name>
        <dbReference type="ChEBI" id="CHEBI:58937"/>
    </cofactor>
    <text evidence="7">Binds 1 thiamine pyrophosphate per subunit.</text>
</comment>
<protein>
    <recommendedName>
        <fullName evidence="7">2-succinyl-5-enolpyruvyl-6-hydroxy-3-cyclohexene-1-carboxylate synthase</fullName>
        <shortName evidence="7">SEPHCHC synthase</shortName>
        <ecNumber evidence="7">2.2.1.9</ecNumber>
    </recommendedName>
    <alternativeName>
        <fullName evidence="7">Menaquinone biosynthesis protein MenD</fullName>
    </alternativeName>
</protein>
<reference evidence="11 12" key="1">
    <citation type="submission" date="2016-10" db="EMBL/GenBank/DDBJ databases">
        <authorList>
            <person name="de Groot N.N."/>
        </authorList>
    </citation>
    <scope>NUCLEOTIDE SEQUENCE [LARGE SCALE GENOMIC DNA]</scope>
    <source>
        <strain evidence="11 12">IBRC-M 10780</strain>
    </source>
</reference>
<dbReference type="Gene3D" id="3.40.50.970">
    <property type="match status" value="2"/>
</dbReference>
<dbReference type="CDD" id="cd07037">
    <property type="entry name" value="TPP_PYR_MenD"/>
    <property type="match status" value="1"/>
</dbReference>
<dbReference type="EC" id="2.2.1.9" evidence="7"/>
<comment type="catalytic activity">
    <reaction evidence="7">
        <text>isochorismate + 2-oxoglutarate + H(+) = 5-enolpyruvoyl-6-hydroxy-2-succinyl-cyclohex-3-ene-1-carboxylate + CO2</text>
        <dbReference type="Rhea" id="RHEA:25593"/>
        <dbReference type="ChEBI" id="CHEBI:15378"/>
        <dbReference type="ChEBI" id="CHEBI:16526"/>
        <dbReference type="ChEBI" id="CHEBI:16810"/>
        <dbReference type="ChEBI" id="CHEBI:29780"/>
        <dbReference type="ChEBI" id="CHEBI:58818"/>
        <dbReference type="EC" id="2.2.1.9"/>
    </reaction>
</comment>
<dbReference type="InterPro" id="IPR011766">
    <property type="entry name" value="TPP_enzyme_TPP-bd"/>
</dbReference>
<dbReference type="NCBIfam" id="TIGR00173">
    <property type="entry name" value="menD"/>
    <property type="match status" value="1"/>
</dbReference>
<dbReference type="GO" id="GO:0070204">
    <property type="term" value="F:2-succinyl-5-enolpyruvyl-6-hydroxy-3-cyclohexene-1-carboxylic-acid synthase activity"/>
    <property type="evidence" value="ECO:0007669"/>
    <property type="project" value="UniProtKB-UniRule"/>
</dbReference>
<dbReference type="PANTHER" id="PTHR42916">
    <property type="entry name" value="2-SUCCINYL-5-ENOLPYRUVYL-6-HYDROXY-3-CYCLOHEXENE-1-CARBOXYLATE SYNTHASE"/>
    <property type="match status" value="1"/>
</dbReference>
<dbReference type="SUPFAM" id="SSF52518">
    <property type="entry name" value="Thiamin diphosphate-binding fold (THDP-binding)"/>
    <property type="match status" value="2"/>
</dbReference>
<evidence type="ECO:0000256" key="6">
    <source>
        <dbReference type="ARBA" id="ARBA00023211"/>
    </source>
</evidence>
<gene>
    <name evidence="7" type="primary">menD</name>
    <name evidence="11" type="ORF">SAMN05216389_10932</name>
</gene>
<dbReference type="STRING" id="930131.SAMN05216389_10932"/>
<keyword evidence="5 7" id="KW-0786">Thiamine pyrophosphate</keyword>
<dbReference type="Proteomes" id="UP000198618">
    <property type="component" value="Unassembled WGS sequence"/>
</dbReference>
<keyword evidence="6 7" id="KW-0464">Manganese</keyword>
<dbReference type="UniPathway" id="UPA00079"/>
<evidence type="ECO:0000256" key="7">
    <source>
        <dbReference type="HAMAP-Rule" id="MF_01659"/>
    </source>
</evidence>
<evidence type="ECO:0000259" key="9">
    <source>
        <dbReference type="Pfam" id="PF02776"/>
    </source>
</evidence>
<dbReference type="RefSeq" id="WP_090869752.1">
    <property type="nucleotide sequence ID" value="NZ_FOHE01000009.1"/>
</dbReference>
<feature type="domain" description="Menaquinone biosynthesis protein MenD middle" evidence="10">
    <location>
        <begin position="217"/>
        <end position="403"/>
    </location>
</feature>
<dbReference type="PIRSF" id="PIRSF004983">
    <property type="entry name" value="MenD"/>
    <property type="match status" value="1"/>
</dbReference>
<feature type="domain" description="Thiamine pyrophosphate enzyme N-terminal TPP-binding" evidence="9">
    <location>
        <begin position="14"/>
        <end position="124"/>
    </location>
</feature>
<evidence type="ECO:0000313" key="12">
    <source>
        <dbReference type="Proteomes" id="UP000198618"/>
    </source>
</evidence>
<dbReference type="GO" id="GO:0009234">
    <property type="term" value="P:menaquinone biosynthetic process"/>
    <property type="evidence" value="ECO:0007669"/>
    <property type="project" value="UniProtKB-UniRule"/>
</dbReference>
<dbReference type="HAMAP" id="MF_01659">
    <property type="entry name" value="MenD"/>
    <property type="match status" value="1"/>
</dbReference>
<dbReference type="InterPro" id="IPR029061">
    <property type="entry name" value="THDP-binding"/>
</dbReference>
<keyword evidence="4 7" id="KW-0460">Magnesium</keyword>